<evidence type="ECO:0000313" key="2">
    <source>
        <dbReference type="EMBL" id="GLB47626.1"/>
    </source>
</evidence>
<dbReference type="AlphaFoldDB" id="A0A9W6B3N0"/>
<evidence type="ECO:0000256" key="1">
    <source>
        <dbReference type="SAM" id="MobiDB-lite"/>
    </source>
</evidence>
<comment type="caution">
    <text evidence="2">The sequence shown here is derived from an EMBL/GenBank/DDBJ whole genome shotgun (WGS) entry which is preliminary data.</text>
</comment>
<dbReference type="Pfam" id="PF17363">
    <property type="entry name" value="DUF5388"/>
    <property type="match status" value="1"/>
</dbReference>
<gene>
    <name evidence="2" type="ORF">WR164_16050</name>
</gene>
<evidence type="ECO:0000313" key="3">
    <source>
        <dbReference type="Proteomes" id="UP001144204"/>
    </source>
</evidence>
<accession>A0A9W6B3N0</accession>
<name>A0A9W6B3N0_9LACO</name>
<dbReference type="Proteomes" id="UP001144204">
    <property type="component" value="Unassembled WGS sequence"/>
</dbReference>
<dbReference type="InterPro" id="IPR035528">
    <property type="entry name" value="DUF5388"/>
</dbReference>
<reference evidence="2" key="1">
    <citation type="submission" date="2022-07" db="EMBL/GenBank/DDBJ databases">
        <authorList>
            <person name="Kouya T."/>
            <person name="Ishiyama Y."/>
        </authorList>
    </citation>
    <scope>NUCLEOTIDE SEQUENCE</scope>
    <source>
        <strain evidence="2">WR16-4</strain>
    </source>
</reference>
<reference evidence="2" key="2">
    <citation type="journal article" date="2023" name="PLoS ONE">
        <title>Philodulcilactobacillus myokoensis gen. nov., sp. nov., a fructophilic, acidophilic, and agar-phobic lactic acid bacterium isolated from fermented vegetable extracts.</title>
        <authorList>
            <person name="Kouya T."/>
            <person name="Ishiyama Y."/>
            <person name="Ohashi S."/>
            <person name="Kumakubo R."/>
            <person name="Yamazaki T."/>
            <person name="Otaki T."/>
        </authorList>
    </citation>
    <scope>NUCLEOTIDE SEQUENCE</scope>
    <source>
        <strain evidence="2">WR16-4</strain>
    </source>
</reference>
<feature type="compositionally biased region" description="Basic and acidic residues" evidence="1">
    <location>
        <begin position="11"/>
        <end position="30"/>
    </location>
</feature>
<keyword evidence="3" id="KW-1185">Reference proteome</keyword>
<feature type="region of interest" description="Disordered" evidence="1">
    <location>
        <begin position="1"/>
        <end position="37"/>
    </location>
</feature>
<protein>
    <submittedName>
        <fullName evidence="2">Uncharacterized protein</fullName>
    </submittedName>
</protein>
<organism evidence="2 3">
    <name type="scientific">Philodulcilactobacillus myokoensis</name>
    <dbReference type="NCBI Taxonomy" id="2929573"/>
    <lineage>
        <taxon>Bacteria</taxon>
        <taxon>Bacillati</taxon>
        <taxon>Bacillota</taxon>
        <taxon>Bacilli</taxon>
        <taxon>Lactobacillales</taxon>
        <taxon>Lactobacillaceae</taxon>
        <taxon>Philodulcilactobacillus</taxon>
    </lineage>
</organism>
<proteinExistence type="predicted"/>
<sequence>MSSLLNSNRNKHADVKPKRSAHISDLDKKLNQSSKKNKLKKVEYNSTLSIGNHAKNKLQAMVLIGDAKNQKEGFDIALDAYYESLPKDKKSMFKIFYNSLEQRDAEKFHGKK</sequence>
<dbReference type="EMBL" id="BRPL01000004">
    <property type="protein sequence ID" value="GLB47626.1"/>
    <property type="molecule type" value="Genomic_DNA"/>
</dbReference>
<dbReference type="RefSeq" id="WP_286137161.1">
    <property type="nucleotide sequence ID" value="NZ_BRPL01000004.1"/>
</dbReference>